<evidence type="ECO:0000256" key="1">
    <source>
        <dbReference type="ARBA" id="ARBA00004141"/>
    </source>
</evidence>
<keyword evidence="2" id="KW-0813">Transport</keyword>
<feature type="transmembrane region" description="Helical" evidence="6">
    <location>
        <begin position="69"/>
        <end position="86"/>
    </location>
</feature>
<dbReference type="InterPro" id="IPR036259">
    <property type="entry name" value="MFS_trans_sf"/>
</dbReference>
<feature type="transmembrane region" description="Helical" evidence="6">
    <location>
        <begin position="192"/>
        <end position="214"/>
    </location>
</feature>
<evidence type="ECO:0000256" key="6">
    <source>
        <dbReference type="SAM" id="Phobius"/>
    </source>
</evidence>
<dbReference type="PANTHER" id="PTHR43791">
    <property type="entry name" value="PERMEASE-RELATED"/>
    <property type="match status" value="1"/>
</dbReference>
<evidence type="ECO:0000256" key="5">
    <source>
        <dbReference type="ARBA" id="ARBA00023136"/>
    </source>
</evidence>
<evidence type="ECO:0000256" key="2">
    <source>
        <dbReference type="ARBA" id="ARBA00022448"/>
    </source>
</evidence>
<feature type="transmembrane region" description="Helical" evidence="6">
    <location>
        <begin position="260"/>
        <end position="276"/>
    </location>
</feature>
<feature type="domain" description="Major facilitator superfamily (MFS) profile" evidence="7">
    <location>
        <begin position="31"/>
        <end position="277"/>
    </location>
</feature>
<reference evidence="8 9" key="1">
    <citation type="submission" date="2016-07" db="EMBL/GenBank/DDBJ databases">
        <title>Multiple horizontal gene transfer events from other fungi enriched the ability of initially mycotrophic Trichoderma (Ascomycota) to feed on dead plant biomass.</title>
        <authorList>
            <consortium name="DOE Joint Genome Institute"/>
            <person name="Aerts A."/>
            <person name="Atanasova L."/>
            <person name="Chenthamara K."/>
            <person name="Zhang J."/>
            <person name="Grujic M."/>
            <person name="Henrissat B."/>
            <person name="Kuo A."/>
            <person name="Salamov A."/>
            <person name="Lipzen A."/>
            <person name="Labutti K."/>
            <person name="Barry K."/>
            <person name="Miao Y."/>
            <person name="Rahimi M.J."/>
            <person name="Shen Q."/>
            <person name="Grigoriev I.V."/>
            <person name="Kubicek C.P."/>
            <person name="Druzhinina I.S."/>
        </authorList>
    </citation>
    <scope>NUCLEOTIDE SEQUENCE [LARGE SCALE GENOMIC DNA]</scope>
    <source>
        <strain evidence="8 9">ATCC 18648</strain>
    </source>
</reference>
<dbReference type="Gene3D" id="1.20.1250.20">
    <property type="entry name" value="MFS general substrate transporter like domains"/>
    <property type="match status" value="1"/>
</dbReference>
<dbReference type="Proteomes" id="UP000240760">
    <property type="component" value="Unassembled WGS sequence"/>
</dbReference>
<evidence type="ECO:0000259" key="7">
    <source>
        <dbReference type="PROSITE" id="PS50850"/>
    </source>
</evidence>
<dbReference type="InterPro" id="IPR011701">
    <property type="entry name" value="MFS"/>
</dbReference>
<keyword evidence="4 6" id="KW-1133">Transmembrane helix</keyword>
<dbReference type="GO" id="GO:0016020">
    <property type="term" value="C:membrane"/>
    <property type="evidence" value="ECO:0007669"/>
    <property type="project" value="UniProtKB-SubCell"/>
</dbReference>
<protein>
    <submittedName>
        <fullName evidence="8">MFS general substrate transporter</fullName>
    </submittedName>
</protein>
<feature type="transmembrane region" description="Helical" evidence="6">
    <location>
        <begin position="161"/>
        <end position="180"/>
    </location>
</feature>
<dbReference type="FunFam" id="1.20.1250.20:FF:000057">
    <property type="entry name" value="MFS general substrate transporter"/>
    <property type="match status" value="1"/>
</dbReference>
<dbReference type="OrthoDB" id="19923at2759"/>
<feature type="non-terminal residue" evidence="8">
    <location>
        <position position="277"/>
    </location>
</feature>
<name>A0A2T4C6D7_TRILO</name>
<accession>A0A2T4C6D7</accession>
<dbReference type="PROSITE" id="PS50850">
    <property type="entry name" value="MFS"/>
    <property type="match status" value="1"/>
</dbReference>
<gene>
    <name evidence="8" type="ORF">M440DRAFT_1315067</name>
</gene>
<organism evidence="8 9">
    <name type="scientific">Trichoderma longibrachiatum ATCC 18648</name>
    <dbReference type="NCBI Taxonomy" id="983965"/>
    <lineage>
        <taxon>Eukaryota</taxon>
        <taxon>Fungi</taxon>
        <taxon>Dikarya</taxon>
        <taxon>Ascomycota</taxon>
        <taxon>Pezizomycotina</taxon>
        <taxon>Sordariomycetes</taxon>
        <taxon>Hypocreomycetidae</taxon>
        <taxon>Hypocreales</taxon>
        <taxon>Hypocreaceae</taxon>
        <taxon>Trichoderma</taxon>
    </lineage>
</organism>
<dbReference type="STRING" id="983965.A0A2T4C6D7"/>
<evidence type="ECO:0000256" key="3">
    <source>
        <dbReference type="ARBA" id="ARBA00022692"/>
    </source>
</evidence>
<dbReference type="PANTHER" id="PTHR43791:SF52">
    <property type="entry name" value="TRANSPORTER, PUTATIVE (AFU_ORTHOLOGUE AFUA_1G11820)-RELATED"/>
    <property type="match status" value="1"/>
</dbReference>
<dbReference type="EMBL" id="KZ679131">
    <property type="protein sequence ID" value="PTB77131.1"/>
    <property type="molecule type" value="Genomic_DNA"/>
</dbReference>
<keyword evidence="5 6" id="KW-0472">Membrane</keyword>
<evidence type="ECO:0000313" key="8">
    <source>
        <dbReference type="EMBL" id="PTB77131.1"/>
    </source>
</evidence>
<sequence>MTLSDQTNVGATKTISGAEYRRLIWKLDVHLLPPLFVLWFISLIDRVNIGTARIQGLEKDLGMDPLSNQFNIATVVVFIGLMLAEVPSNWLVKRLKPATVLCGECIILGIFTIAQGLLNNFAGLVAIRLIIGILEAGLIPGSIFLLSAYYPRYELQWRVSMLHVGNALSNAVGGLLAYAVAGIHSSSEWHGWRWIFIIEGVITIALTLLCWPFMNNWPGTAKWLKPVEKDVLEERIRVDGIIGRMDILDRRAAIRCLTDWKIYLSAFIIIGIISSVY</sequence>
<evidence type="ECO:0000313" key="9">
    <source>
        <dbReference type="Proteomes" id="UP000240760"/>
    </source>
</evidence>
<dbReference type="GO" id="GO:0022857">
    <property type="term" value="F:transmembrane transporter activity"/>
    <property type="evidence" value="ECO:0007669"/>
    <property type="project" value="InterPro"/>
</dbReference>
<feature type="transmembrane region" description="Helical" evidence="6">
    <location>
        <begin position="98"/>
        <end position="118"/>
    </location>
</feature>
<keyword evidence="3 6" id="KW-0812">Transmembrane</keyword>
<feature type="transmembrane region" description="Helical" evidence="6">
    <location>
        <begin position="124"/>
        <end position="149"/>
    </location>
</feature>
<dbReference type="InterPro" id="IPR020846">
    <property type="entry name" value="MFS_dom"/>
</dbReference>
<dbReference type="SUPFAM" id="SSF103473">
    <property type="entry name" value="MFS general substrate transporter"/>
    <property type="match status" value="1"/>
</dbReference>
<dbReference type="Pfam" id="PF07690">
    <property type="entry name" value="MFS_1"/>
    <property type="match status" value="1"/>
</dbReference>
<comment type="subcellular location">
    <subcellularLocation>
        <location evidence="1">Membrane</location>
        <topology evidence="1">Multi-pass membrane protein</topology>
    </subcellularLocation>
</comment>
<dbReference type="AlphaFoldDB" id="A0A2T4C6D7"/>
<keyword evidence="9" id="KW-1185">Reference proteome</keyword>
<evidence type="ECO:0000256" key="4">
    <source>
        <dbReference type="ARBA" id="ARBA00022989"/>
    </source>
</evidence>
<proteinExistence type="predicted"/>